<keyword evidence="2" id="KW-1133">Transmembrane helix</keyword>
<dbReference type="InParanoid" id="A0A6P8IWY4"/>
<dbReference type="OrthoDB" id="1708389at2759"/>
<feature type="compositionally biased region" description="Basic and acidic residues" evidence="1">
    <location>
        <begin position="93"/>
        <end position="118"/>
    </location>
</feature>
<evidence type="ECO:0000256" key="1">
    <source>
        <dbReference type="SAM" id="MobiDB-lite"/>
    </source>
</evidence>
<evidence type="ECO:0000313" key="5">
    <source>
        <dbReference type="Proteomes" id="UP000515163"/>
    </source>
</evidence>
<dbReference type="GO" id="GO:0006915">
    <property type="term" value="P:apoptotic process"/>
    <property type="evidence" value="ECO:0007669"/>
    <property type="project" value="InterPro"/>
</dbReference>
<feature type="region of interest" description="Disordered" evidence="1">
    <location>
        <begin position="163"/>
        <end position="278"/>
    </location>
</feature>
<dbReference type="InterPro" id="IPR011993">
    <property type="entry name" value="PH-like_dom_sf"/>
</dbReference>
<feature type="compositionally biased region" description="Polar residues" evidence="1">
    <location>
        <begin position="77"/>
        <end position="92"/>
    </location>
</feature>
<keyword evidence="5" id="KW-1185">Reference proteome</keyword>
<dbReference type="AlphaFoldDB" id="A0A6P8IWY4"/>
<dbReference type="RefSeq" id="XP_031570548.1">
    <property type="nucleotide sequence ID" value="XM_031714688.1"/>
</dbReference>
<feature type="transmembrane region" description="Helical" evidence="2">
    <location>
        <begin position="364"/>
        <end position="388"/>
    </location>
</feature>
<dbReference type="GeneID" id="116304899"/>
<keyword evidence="2" id="KW-0472">Membrane</keyword>
<feature type="compositionally biased region" description="Basic and acidic residues" evidence="1">
    <location>
        <begin position="52"/>
        <end position="76"/>
    </location>
</feature>
<dbReference type="PANTHER" id="PTHR37402">
    <property type="entry name" value="GRAM DOMAIN-CONTAINING PROTEIN 4"/>
    <property type="match status" value="1"/>
</dbReference>
<feature type="domain" description="TECPR1-like DysF" evidence="4">
    <location>
        <begin position="324"/>
        <end position="491"/>
    </location>
</feature>
<dbReference type="Proteomes" id="UP000515163">
    <property type="component" value="Unplaced"/>
</dbReference>
<organism evidence="5 6">
    <name type="scientific">Actinia tenebrosa</name>
    <name type="common">Australian red waratah sea anemone</name>
    <dbReference type="NCBI Taxonomy" id="6105"/>
    <lineage>
        <taxon>Eukaryota</taxon>
        <taxon>Metazoa</taxon>
        <taxon>Cnidaria</taxon>
        <taxon>Anthozoa</taxon>
        <taxon>Hexacorallia</taxon>
        <taxon>Actiniaria</taxon>
        <taxon>Actiniidae</taxon>
        <taxon>Actinia</taxon>
    </lineage>
</organism>
<evidence type="ECO:0000259" key="4">
    <source>
        <dbReference type="Pfam" id="PF06398"/>
    </source>
</evidence>
<protein>
    <submittedName>
        <fullName evidence="6">GRAM domain-containing protein 4-like</fullName>
    </submittedName>
</protein>
<gene>
    <name evidence="6" type="primary">LOC116304899</name>
</gene>
<evidence type="ECO:0000256" key="2">
    <source>
        <dbReference type="SAM" id="Phobius"/>
    </source>
</evidence>
<dbReference type="GO" id="GO:0005737">
    <property type="term" value="C:cytoplasm"/>
    <property type="evidence" value="ECO:0007669"/>
    <property type="project" value="UniProtKB-ARBA"/>
</dbReference>
<evidence type="ECO:0000313" key="6">
    <source>
        <dbReference type="RefSeq" id="XP_031570548.1"/>
    </source>
</evidence>
<dbReference type="PANTHER" id="PTHR37402:SF1">
    <property type="entry name" value="GRAM DOMAIN-CONTAINING PROTEIN 4"/>
    <property type="match status" value="1"/>
</dbReference>
<feature type="region of interest" description="Disordered" evidence="1">
    <location>
        <begin position="1"/>
        <end position="118"/>
    </location>
</feature>
<dbReference type="GO" id="GO:0034164">
    <property type="term" value="P:negative regulation of toll-like receptor 9 signaling pathway"/>
    <property type="evidence" value="ECO:0007669"/>
    <property type="project" value="TreeGrafter"/>
</dbReference>
<dbReference type="KEGG" id="aten:116304899"/>
<feature type="transmembrane region" description="Helical" evidence="2">
    <location>
        <begin position="458"/>
        <end position="477"/>
    </location>
</feature>
<reference evidence="6" key="1">
    <citation type="submission" date="2025-08" db="UniProtKB">
        <authorList>
            <consortium name="RefSeq"/>
        </authorList>
    </citation>
    <scope>IDENTIFICATION</scope>
</reference>
<dbReference type="FunCoup" id="A0A6P8IWY4">
    <property type="interactions" value="341"/>
</dbReference>
<dbReference type="InterPro" id="IPR010482">
    <property type="entry name" value="TECPR1-like_DysF"/>
</dbReference>
<feature type="compositionally biased region" description="Basic and acidic residues" evidence="1">
    <location>
        <begin position="267"/>
        <end position="278"/>
    </location>
</feature>
<dbReference type="Gene3D" id="2.30.29.30">
    <property type="entry name" value="Pleckstrin-homology domain (PH domain)/Phosphotyrosine-binding domain (PTB)"/>
    <property type="match status" value="1"/>
</dbReference>
<name>A0A6P8IWY4_ACTTE</name>
<dbReference type="InterPro" id="IPR004182">
    <property type="entry name" value="GRAM"/>
</dbReference>
<feature type="domain" description="GRAM" evidence="3">
    <location>
        <begin position="562"/>
        <end position="671"/>
    </location>
</feature>
<dbReference type="InterPro" id="IPR037847">
    <property type="entry name" value="GRAMDC4"/>
</dbReference>
<feature type="compositionally biased region" description="Basic and acidic residues" evidence="1">
    <location>
        <begin position="222"/>
        <end position="242"/>
    </location>
</feature>
<keyword evidence="2" id="KW-0812">Transmembrane</keyword>
<proteinExistence type="predicted"/>
<dbReference type="Pfam" id="PF02893">
    <property type="entry name" value="GRAM"/>
    <property type="match status" value="1"/>
</dbReference>
<feature type="compositionally biased region" description="Polar residues" evidence="1">
    <location>
        <begin position="20"/>
        <end position="29"/>
    </location>
</feature>
<sequence length="685" mass="77781">MLKSALRNRMSKGTDKSSEHQQNNQYSDTSSEDEYYDLKMEYLQDSDLLDEAEVHTSEKADKSSSGKGKETVKLSEDSNGNSLSESEMNSASNEKDSMRKKAPDQSAQEEKGFPNSEREIYEMQLVQLQEQLVATIISEQEKDEQLMKYQQLDIEKLQKSLKEEQEKNADLTDKLKILKNKVQNSKLGRVNASKSDPRKKSNRNSKNLENELNQDEEWTDISSERNAEDVGQEKEKSDDQDVPRSASESSSNPEGEDEDASSAFDLSRSKSVKDKPDGFTKPTSRFFAVKNYKNKAVEMIVERLWDFVNEETETTEDDKEEDALSVKNLKESINRFSKAIKPISNFIKGVHKLMSWNNFASTCLAFIVYMYAAFFGYLFSLVLLIAIWKLFMNYLSARGITAQIGLEAKEKKEETNDDKSLSDKFQLVLEVAKKVQNTLGKIADSLEKIDNLLLWQHPATNTLFFNICLLFIASLWLSGPTMFMFMALGFGIKIFILGPLYDKFPKVKKRYDTLARVWSELPSDADLVTREVNTADQNTTDASGSNGVDHNASGRSSQSWINFCEKMKIPSSENPLPSWEQGHRCTLINKDHPLTNMKHGRLYLTQNLLCFERNKSSKNIVIKLENILRASKCKPINMIPGTGMAIEIEVKGSNKPYIFAALLGRDDVFESLMLTGKAASYRWAC</sequence>
<evidence type="ECO:0000259" key="3">
    <source>
        <dbReference type="Pfam" id="PF02893"/>
    </source>
</evidence>
<accession>A0A6P8IWY4</accession>
<dbReference type="GO" id="GO:0098588">
    <property type="term" value="C:bounding membrane of organelle"/>
    <property type="evidence" value="ECO:0007669"/>
    <property type="project" value="UniProtKB-ARBA"/>
</dbReference>
<feature type="compositionally biased region" description="Basic and acidic residues" evidence="1">
    <location>
        <begin position="163"/>
        <end position="176"/>
    </location>
</feature>
<dbReference type="Pfam" id="PF06398">
    <property type="entry name" value="Pex24p"/>
    <property type="match status" value="1"/>
</dbReference>